<name>A0A392N6J0_9FABA</name>
<keyword evidence="3" id="KW-1185">Reference proteome</keyword>
<sequence>MLLIFFNQNYGYLGDESASSECEETHTDTLPKSGHKEEFNGIKSRNEQRFPVSGEPVCLICGRYGEYICNETDDDVCSMECKNELLEILKLNEGSSHDQAKDFSSPGISYALPAPVFSDDTWDYNRHRWSKKRSSLSTYE</sequence>
<dbReference type="PANTHER" id="PTHR48453:SF1">
    <property type="entry name" value="CCHC-TYPE DOMAIN-CONTAINING PROTEIN"/>
    <property type="match status" value="1"/>
</dbReference>
<comment type="caution">
    <text evidence="2">The sequence shown here is derived from an EMBL/GenBank/DDBJ whole genome shotgun (WGS) entry which is preliminary data.</text>
</comment>
<evidence type="ECO:0000313" key="3">
    <source>
        <dbReference type="Proteomes" id="UP000265520"/>
    </source>
</evidence>
<keyword evidence="2" id="KW-0378">Hydrolase</keyword>
<dbReference type="Proteomes" id="UP000265520">
    <property type="component" value="Unassembled WGS sequence"/>
</dbReference>
<dbReference type="AlphaFoldDB" id="A0A392N6J0"/>
<feature type="domain" description="HIT-type" evidence="1">
    <location>
        <begin position="55"/>
        <end position="82"/>
    </location>
</feature>
<evidence type="ECO:0000259" key="1">
    <source>
        <dbReference type="Pfam" id="PF04438"/>
    </source>
</evidence>
<dbReference type="Gene3D" id="3.30.60.220">
    <property type="match status" value="1"/>
</dbReference>
<gene>
    <name evidence="2" type="ORF">A2U01_0015730</name>
</gene>
<dbReference type="GO" id="GO:0004386">
    <property type="term" value="F:helicase activity"/>
    <property type="evidence" value="ECO:0007669"/>
    <property type="project" value="UniProtKB-KW"/>
</dbReference>
<keyword evidence="2" id="KW-0067">ATP-binding</keyword>
<proteinExistence type="predicted"/>
<dbReference type="InterPro" id="IPR007529">
    <property type="entry name" value="Znf_HIT"/>
</dbReference>
<dbReference type="CDD" id="cd23022">
    <property type="entry name" value="zf-HIT_DDX59"/>
    <property type="match status" value="1"/>
</dbReference>
<dbReference type="EMBL" id="LXQA010028092">
    <property type="protein sequence ID" value="MCH94765.1"/>
    <property type="molecule type" value="Genomic_DNA"/>
</dbReference>
<dbReference type="PANTHER" id="PTHR48453">
    <property type="entry name" value="CCHC-TYPE DOMAIN-CONTAINING PROTEIN"/>
    <property type="match status" value="1"/>
</dbReference>
<evidence type="ECO:0000313" key="2">
    <source>
        <dbReference type="EMBL" id="MCH94765.1"/>
    </source>
</evidence>
<keyword evidence="2" id="KW-0347">Helicase</keyword>
<dbReference type="Pfam" id="PF04438">
    <property type="entry name" value="zf-HIT"/>
    <property type="match status" value="1"/>
</dbReference>
<keyword evidence="2" id="KW-0547">Nucleotide-binding</keyword>
<organism evidence="2 3">
    <name type="scientific">Trifolium medium</name>
    <dbReference type="NCBI Taxonomy" id="97028"/>
    <lineage>
        <taxon>Eukaryota</taxon>
        <taxon>Viridiplantae</taxon>
        <taxon>Streptophyta</taxon>
        <taxon>Embryophyta</taxon>
        <taxon>Tracheophyta</taxon>
        <taxon>Spermatophyta</taxon>
        <taxon>Magnoliopsida</taxon>
        <taxon>eudicotyledons</taxon>
        <taxon>Gunneridae</taxon>
        <taxon>Pentapetalae</taxon>
        <taxon>rosids</taxon>
        <taxon>fabids</taxon>
        <taxon>Fabales</taxon>
        <taxon>Fabaceae</taxon>
        <taxon>Papilionoideae</taxon>
        <taxon>50 kb inversion clade</taxon>
        <taxon>NPAAA clade</taxon>
        <taxon>Hologalegina</taxon>
        <taxon>IRL clade</taxon>
        <taxon>Trifolieae</taxon>
        <taxon>Trifolium</taxon>
    </lineage>
</organism>
<protein>
    <submittedName>
        <fullName evidence="2">DEAD-box ATP-dependent RNA helicase</fullName>
    </submittedName>
</protein>
<reference evidence="2 3" key="1">
    <citation type="journal article" date="2018" name="Front. Plant Sci.">
        <title>Red Clover (Trifolium pratense) and Zigzag Clover (T. medium) - A Picture of Genomic Similarities and Differences.</title>
        <authorList>
            <person name="Dluhosova J."/>
            <person name="Istvanek J."/>
            <person name="Nedelnik J."/>
            <person name="Repkova J."/>
        </authorList>
    </citation>
    <scope>NUCLEOTIDE SEQUENCE [LARGE SCALE GENOMIC DNA]</scope>
    <source>
        <strain evidence="3">cv. 10/8</strain>
        <tissue evidence="2">Leaf</tissue>
    </source>
</reference>
<accession>A0A392N6J0</accession>
<feature type="non-terminal residue" evidence="2">
    <location>
        <position position="140"/>
    </location>
</feature>